<evidence type="ECO:0000313" key="2">
    <source>
        <dbReference type="EMBL" id="PNF22566.1"/>
    </source>
</evidence>
<gene>
    <name evidence="2" type="ORF">B7P43_G12859</name>
</gene>
<dbReference type="AlphaFoldDB" id="A0A2J7Q1V3"/>
<keyword evidence="3" id="KW-1185">Reference proteome</keyword>
<dbReference type="Pfam" id="PF00341">
    <property type="entry name" value="PDGF"/>
    <property type="match status" value="1"/>
</dbReference>
<dbReference type="InParanoid" id="A0A2J7Q1V3"/>
<evidence type="ECO:0000313" key="3">
    <source>
        <dbReference type="Proteomes" id="UP000235965"/>
    </source>
</evidence>
<reference evidence="2 3" key="1">
    <citation type="submission" date="2017-12" db="EMBL/GenBank/DDBJ databases">
        <title>Hemimetabolous genomes reveal molecular basis of termite eusociality.</title>
        <authorList>
            <person name="Harrison M.C."/>
            <person name="Jongepier E."/>
            <person name="Robertson H.M."/>
            <person name="Arning N."/>
            <person name="Bitard-Feildel T."/>
            <person name="Chao H."/>
            <person name="Childers C.P."/>
            <person name="Dinh H."/>
            <person name="Doddapaneni H."/>
            <person name="Dugan S."/>
            <person name="Gowin J."/>
            <person name="Greiner C."/>
            <person name="Han Y."/>
            <person name="Hu H."/>
            <person name="Hughes D.S.T."/>
            <person name="Huylmans A.-K."/>
            <person name="Kemena C."/>
            <person name="Kremer L.P.M."/>
            <person name="Lee S.L."/>
            <person name="Lopez-Ezquerra A."/>
            <person name="Mallet L."/>
            <person name="Monroy-Kuhn J.M."/>
            <person name="Moser A."/>
            <person name="Murali S.C."/>
            <person name="Muzny D.M."/>
            <person name="Otani S."/>
            <person name="Piulachs M.-D."/>
            <person name="Poelchau M."/>
            <person name="Qu J."/>
            <person name="Schaub F."/>
            <person name="Wada-Katsumata A."/>
            <person name="Worley K.C."/>
            <person name="Xie Q."/>
            <person name="Ylla G."/>
            <person name="Poulsen M."/>
            <person name="Gibbs R.A."/>
            <person name="Schal C."/>
            <person name="Richards S."/>
            <person name="Belles X."/>
            <person name="Korb J."/>
            <person name="Bornberg-Bauer E."/>
        </authorList>
    </citation>
    <scope>NUCLEOTIDE SEQUENCE [LARGE SCALE GENOMIC DNA]</scope>
    <source>
        <tissue evidence="2">Whole body</tissue>
    </source>
</reference>
<protein>
    <recommendedName>
        <fullName evidence="1">Platelet-derived growth factor (PDGF) family profile domain-containing protein</fullName>
    </recommendedName>
</protein>
<dbReference type="PROSITE" id="PS50278">
    <property type="entry name" value="PDGF_2"/>
    <property type="match status" value="1"/>
</dbReference>
<organism evidence="2 3">
    <name type="scientific">Cryptotermes secundus</name>
    <dbReference type="NCBI Taxonomy" id="105785"/>
    <lineage>
        <taxon>Eukaryota</taxon>
        <taxon>Metazoa</taxon>
        <taxon>Ecdysozoa</taxon>
        <taxon>Arthropoda</taxon>
        <taxon>Hexapoda</taxon>
        <taxon>Insecta</taxon>
        <taxon>Pterygota</taxon>
        <taxon>Neoptera</taxon>
        <taxon>Polyneoptera</taxon>
        <taxon>Dictyoptera</taxon>
        <taxon>Blattodea</taxon>
        <taxon>Blattoidea</taxon>
        <taxon>Termitoidae</taxon>
        <taxon>Kalotermitidae</taxon>
        <taxon>Cryptotermitinae</taxon>
        <taxon>Cryptotermes</taxon>
    </lineage>
</organism>
<name>A0A2J7Q1V3_9NEOP</name>
<dbReference type="OrthoDB" id="8184447at2759"/>
<proteinExistence type="predicted"/>
<dbReference type="SUPFAM" id="SSF57501">
    <property type="entry name" value="Cystine-knot cytokines"/>
    <property type="match status" value="1"/>
</dbReference>
<feature type="domain" description="Platelet-derived growth factor (PDGF) family profile" evidence="1">
    <location>
        <begin position="19"/>
        <end position="86"/>
    </location>
</feature>
<comment type="caution">
    <text evidence="2">The sequence shown here is derived from an EMBL/GenBank/DDBJ whole genome shotgun (WGS) entry which is preliminary data.</text>
</comment>
<evidence type="ECO:0000259" key="1">
    <source>
        <dbReference type="PROSITE" id="PS50278"/>
    </source>
</evidence>
<dbReference type="InterPro" id="IPR029034">
    <property type="entry name" value="Cystine-knot_cytokine"/>
</dbReference>
<sequence length="151" mass="17463">MMDSTCSQPRDTVVPIISDEPGIQYIPSTVVVKKCAGACLHQLSCIPTEKKMVPFSVRRHREGESITCGTIYVEEHVRCKCNCRVMESHCIPEKQEYDRRACMCRCMNMDEKEECEKSGRLWDQKACKCQCIKEHDDCTTGHYWVPTLCRY</sequence>
<dbReference type="EMBL" id="NEVH01019377">
    <property type="protein sequence ID" value="PNF22566.1"/>
    <property type="molecule type" value="Genomic_DNA"/>
</dbReference>
<dbReference type="Gene3D" id="2.10.90.10">
    <property type="entry name" value="Cystine-knot cytokines"/>
    <property type="match status" value="1"/>
</dbReference>
<dbReference type="GO" id="GO:0008083">
    <property type="term" value="F:growth factor activity"/>
    <property type="evidence" value="ECO:0007669"/>
    <property type="project" value="InterPro"/>
</dbReference>
<dbReference type="STRING" id="105785.A0A2J7Q1V3"/>
<accession>A0A2J7Q1V3</accession>
<dbReference type="Proteomes" id="UP000235965">
    <property type="component" value="Unassembled WGS sequence"/>
</dbReference>
<dbReference type="InterPro" id="IPR000072">
    <property type="entry name" value="PDGF/VEGF_dom"/>
</dbReference>
<dbReference type="GO" id="GO:0016020">
    <property type="term" value="C:membrane"/>
    <property type="evidence" value="ECO:0007669"/>
    <property type="project" value="InterPro"/>
</dbReference>